<dbReference type="AlphaFoldDB" id="A0A4Y2WGK7"/>
<keyword evidence="1" id="KW-0472">Membrane</keyword>
<sequence length="134" mass="15139">MFCQDHGAVGEINKLFPFPIAGTFPLLYCWVLLSEYDPHFQAQNSLGGYSVWVKLWSLGSVKSIKMAPYYPRPLGVFTGWFSDCFNDIEYISMSVVYMKNKQVPILLFTINISFISLLGYDNLASGVFPLSITT</sequence>
<proteinExistence type="predicted"/>
<feature type="transmembrane region" description="Helical" evidence="1">
    <location>
        <begin position="15"/>
        <end position="33"/>
    </location>
</feature>
<keyword evidence="1" id="KW-0812">Transmembrane</keyword>
<accession>A0A4Y2WGK7</accession>
<feature type="transmembrane region" description="Helical" evidence="1">
    <location>
        <begin position="103"/>
        <end position="120"/>
    </location>
</feature>
<dbReference type="Proteomes" id="UP000499080">
    <property type="component" value="Unassembled WGS sequence"/>
</dbReference>
<protein>
    <submittedName>
        <fullName evidence="2">Uncharacterized protein</fullName>
    </submittedName>
</protein>
<keyword evidence="3" id="KW-1185">Reference proteome</keyword>
<reference evidence="2 3" key="1">
    <citation type="journal article" date="2019" name="Sci. Rep.">
        <title>Orb-weaving spider Araneus ventricosus genome elucidates the spidroin gene catalogue.</title>
        <authorList>
            <person name="Kono N."/>
            <person name="Nakamura H."/>
            <person name="Ohtoshi R."/>
            <person name="Moran D.A.P."/>
            <person name="Shinohara A."/>
            <person name="Yoshida Y."/>
            <person name="Fujiwara M."/>
            <person name="Mori M."/>
            <person name="Tomita M."/>
            <person name="Arakawa K."/>
        </authorList>
    </citation>
    <scope>NUCLEOTIDE SEQUENCE [LARGE SCALE GENOMIC DNA]</scope>
</reference>
<gene>
    <name evidence="2" type="ORF">AVEN_262074_1</name>
</gene>
<comment type="caution">
    <text evidence="2">The sequence shown here is derived from an EMBL/GenBank/DDBJ whole genome shotgun (WGS) entry which is preliminary data.</text>
</comment>
<keyword evidence="1" id="KW-1133">Transmembrane helix</keyword>
<dbReference type="EMBL" id="BGPR01059752">
    <property type="protein sequence ID" value="GBO35716.1"/>
    <property type="molecule type" value="Genomic_DNA"/>
</dbReference>
<evidence type="ECO:0000313" key="3">
    <source>
        <dbReference type="Proteomes" id="UP000499080"/>
    </source>
</evidence>
<evidence type="ECO:0000256" key="1">
    <source>
        <dbReference type="SAM" id="Phobius"/>
    </source>
</evidence>
<name>A0A4Y2WGK7_ARAVE</name>
<evidence type="ECO:0000313" key="2">
    <source>
        <dbReference type="EMBL" id="GBO35716.1"/>
    </source>
</evidence>
<organism evidence="2 3">
    <name type="scientific">Araneus ventricosus</name>
    <name type="common">Orbweaver spider</name>
    <name type="synonym">Epeira ventricosa</name>
    <dbReference type="NCBI Taxonomy" id="182803"/>
    <lineage>
        <taxon>Eukaryota</taxon>
        <taxon>Metazoa</taxon>
        <taxon>Ecdysozoa</taxon>
        <taxon>Arthropoda</taxon>
        <taxon>Chelicerata</taxon>
        <taxon>Arachnida</taxon>
        <taxon>Araneae</taxon>
        <taxon>Araneomorphae</taxon>
        <taxon>Entelegynae</taxon>
        <taxon>Araneoidea</taxon>
        <taxon>Araneidae</taxon>
        <taxon>Araneus</taxon>
    </lineage>
</organism>